<dbReference type="HOGENOM" id="CLU_2338943_0_0_1"/>
<reference evidence="2" key="1">
    <citation type="submission" date="2024-06" db="UniProtKB">
        <authorList>
            <consortium name="Ensembl"/>
        </authorList>
    </citation>
    <scope>IDENTIFICATION</scope>
</reference>
<organism evidence="2">
    <name type="scientific">Mustela putorius furo</name>
    <name type="common">European domestic ferret</name>
    <name type="synonym">Mustela furo</name>
    <dbReference type="NCBI Taxonomy" id="9669"/>
    <lineage>
        <taxon>Eukaryota</taxon>
        <taxon>Metazoa</taxon>
        <taxon>Chordata</taxon>
        <taxon>Craniata</taxon>
        <taxon>Vertebrata</taxon>
        <taxon>Euteleostomi</taxon>
        <taxon>Mammalia</taxon>
        <taxon>Eutheria</taxon>
        <taxon>Laurasiatheria</taxon>
        <taxon>Carnivora</taxon>
        <taxon>Caniformia</taxon>
        <taxon>Musteloidea</taxon>
        <taxon>Mustelidae</taxon>
        <taxon>Mustelinae</taxon>
        <taxon>Mustela</taxon>
    </lineage>
</organism>
<accession>M3XTP3</accession>
<dbReference type="InParanoid" id="M3XTP3"/>
<name>M3XTP3_MUSPF</name>
<evidence type="ECO:0000313" key="2">
    <source>
        <dbReference type="Ensembl" id="ENSMPUP00000002443.1"/>
    </source>
</evidence>
<dbReference type="AlphaFoldDB" id="M3XTP3"/>
<dbReference type="EMBL" id="AEYP01029763">
    <property type="status" value="NOT_ANNOTATED_CDS"/>
    <property type="molecule type" value="Genomic_DNA"/>
</dbReference>
<feature type="compositionally biased region" description="Basic residues" evidence="1">
    <location>
        <begin position="15"/>
        <end position="24"/>
    </location>
</feature>
<proteinExistence type="predicted"/>
<protein>
    <submittedName>
        <fullName evidence="2">Uncharacterized protein</fullName>
    </submittedName>
</protein>
<feature type="region of interest" description="Disordered" evidence="1">
    <location>
        <begin position="1"/>
        <end position="51"/>
    </location>
</feature>
<evidence type="ECO:0000256" key="1">
    <source>
        <dbReference type="SAM" id="MobiDB-lite"/>
    </source>
</evidence>
<sequence length="98" mass="10738">RAPRGRSAAGGLAVHLRKTRGSRQGRREKGGNGRWSDCRAQPPASSSGRTNSCPQLLLSVGWSFLNAEADVKNQLSSSETFHHCFEMNGRMTFEPFCS</sequence>
<dbReference type="Ensembl" id="ENSMPUT00000002494.1">
    <property type="protein sequence ID" value="ENSMPUP00000002443.1"/>
    <property type="gene ID" value="ENSMPUG00000002471.1"/>
</dbReference>